<feature type="transmembrane region" description="Helical" evidence="1">
    <location>
        <begin position="24"/>
        <end position="44"/>
    </location>
</feature>
<reference evidence="2 3" key="1">
    <citation type="submission" date="2015-04" db="EMBL/GenBank/DDBJ databases">
        <title>Taxonomic description and genome sequence of Bacillus campisalis sp. nov., a novel member of the genus Bacillus isolated from solar saltern.</title>
        <authorList>
            <person name="Mathan Kumar R."/>
            <person name="Kaur G."/>
            <person name="Kumar A."/>
            <person name="Singh N.K."/>
            <person name="Kaur N."/>
            <person name="Kumar N."/>
            <person name="Mayilraj S."/>
        </authorList>
    </citation>
    <scope>NUCLEOTIDE SEQUENCE [LARGE SCALE GENOMIC DNA]</scope>
    <source>
        <strain evidence="2 3">SA2-6</strain>
    </source>
</reference>
<keyword evidence="1" id="KW-0812">Transmembrane</keyword>
<evidence type="ECO:0000313" key="3">
    <source>
        <dbReference type="Proteomes" id="UP000034166"/>
    </source>
</evidence>
<feature type="transmembrane region" description="Helical" evidence="1">
    <location>
        <begin position="97"/>
        <end position="113"/>
    </location>
</feature>
<feature type="transmembrane region" description="Helical" evidence="1">
    <location>
        <begin position="151"/>
        <end position="167"/>
    </location>
</feature>
<sequence length="175" mass="20903">MNAIYALAWIGALWKWGDWRNWRLYYPTLLFLLLGDFLYQYLLVDLYPMWKYTPQGMDAELGLTHTHIFLSVMLVKYPATVMIYLSKFPKERLIKQILYILLWIGIYSVNEFIDLKTNLMKHDHGWSLAWSVLFNTVMFTVLKIHFHKPPAAWLISILFILFLWSMFDVPGSVFR</sequence>
<dbReference type="RefSeq" id="WP_046526171.1">
    <property type="nucleotide sequence ID" value="NZ_LAYY01000101.1"/>
</dbReference>
<dbReference type="NCBIfam" id="NF041644">
    <property type="entry name" value="CBO0543_fam"/>
    <property type="match status" value="1"/>
</dbReference>
<dbReference type="OrthoDB" id="1730091at2"/>
<feature type="transmembrane region" description="Helical" evidence="1">
    <location>
        <begin position="64"/>
        <end position="85"/>
    </location>
</feature>
<keyword evidence="1" id="KW-1133">Transmembrane helix</keyword>
<organism evidence="2 3">
    <name type="scientific">Mesobacillus campisalis</name>
    <dbReference type="NCBI Taxonomy" id="1408103"/>
    <lineage>
        <taxon>Bacteria</taxon>
        <taxon>Bacillati</taxon>
        <taxon>Bacillota</taxon>
        <taxon>Bacilli</taxon>
        <taxon>Bacillales</taxon>
        <taxon>Bacillaceae</taxon>
        <taxon>Mesobacillus</taxon>
    </lineage>
</organism>
<keyword evidence="3" id="KW-1185">Reference proteome</keyword>
<proteinExistence type="predicted"/>
<dbReference type="EMBL" id="LAYY01000101">
    <property type="protein sequence ID" value="KKK33023.1"/>
    <property type="molecule type" value="Genomic_DNA"/>
</dbReference>
<evidence type="ECO:0000313" key="2">
    <source>
        <dbReference type="EMBL" id="KKK33023.1"/>
    </source>
</evidence>
<evidence type="ECO:0000256" key="1">
    <source>
        <dbReference type="SAM" id="Phobius"/>
    </source>
</evidence>
<accession>A0A0M2SFG4</accession>
<keyword evidence="1" id="KW-0472">Membrane</keyword>
<dbReference type="InterPro" id="IPR048147">
    <property type="entry name" value="CBO0543-like"/>
</dbReference>
<dbReference type="PATRIC" id="fig|1408103.3.peg.5181"/>
<dbReference type="AlphaFoldDB" id="A0A0M2SFG4"/>
<name>A0A0M2SFG4_9BACI</name>
<protein>
    <submittedName>
        <fullName evidence="2">Uncharacterized protein</fullName>
    </submittedName>
</protein>
<comment type="caution">
    <text evidence="2">The sequence shown here is derived from an EMBL/GenBank/DDBJ whole genome shotgun (WGS) entry which is preliminary data.</text>
</comment>
<feature type="transmembrane region" description="Helical" evidence="1">
    <location>
        <begin position="125"/>
        <end position="144"/>
    </location>
</feature>
<dbReference type="Proteomes" id="UP000034166">
    <property type="component" value="Unassembled WGS sequence"/>
</dbReference>
<gene>
    <name evidence="2" type="ORF">WQ57_24010</name>
</gene>